<reference evidence="3" key="3">
    <citation type="submission" date="2021-06" db="EMBL/GenBank/DDBJ databases">
        <title>Genomic Description and Analysis of Intracellular Bacteria, Candidatus Berkiella cookevillensis and Candidatus Berkiella aquae.</title>
        <authorList>
            <person name="Kidane D.T."/>
            <person name="Mehari Y.T."/>
            <person name="Rice F.C."/>
            <person name="Arivett B.A."/>
            <person name="Farone A.L."/>
            <person name="Berk S.G."/>
            <person name="Farone M.B."/>
        </authorList>
    </citation>
    <scope>NUCLEOTIDE SEQUENCE</scope>
    <source>
        <strain evidence="3">CC99</strain>
    </source>
</reference>
<dbReference type="RefSeq" id="WP_057625520.1">
    <property type="nucleotide sequence ID" value="NZ_LKHV02000001.1"/>
</dbReference>
<keyword evidence="1" id="KW-0472">Membrane</keyword>
<dbReference type="AlphaFoldDB" id="A0A0Q9Y9E1"/>
<feature type="transmembrane region" description="Helical" evidence="1">
    <location>
        <begin position="123"/>
        <end position="146"/>
    </location>
</feature>
<evidence type="ECO:0000313" key="4">
    <source>
        <dbReference type="Proteomes" id="UP000051494"/>
    </source>
</evidence>
<gene>
    <name evidence="3" type="ORF">CC99x_002505</name>
    <name evidence="2" type="ORF">CC99x_02435</name>
</gene>
<evidence type="ECO:0000256" key="1">
    <source>
        <dbReference type="SAM" id="Phobius"/>
    </source>
</evidence>
<proteinExistence type="predicted"/>
<keyword evidence="1" id="KW-0812">Transmembrane</keyword>
<keyword evidence="4" id="KW-1185">Reference proteome</keyword>
<dbReference type="EMBL" id="LKHV01000018">
    <property type="protein sequence ID" value="KRG17365.1"/>
    <property type="molecule type" value="Genomic_DNA"/>
</dbReference>
<evidence type="ECO:0000313" key="3">
    <source>
        <dbReference type="EMBL" id="MCS5707771.1"/>
    </source>
</evidence>
<accession>A0A0Q9Y9E1</accession>
<feature type="transmembrane region" description="Helical" evidence="1">
    <location>
        <begin position="195"/>
        <end position="214"/>
    </location>
</feature>
<reference evidence="2" key="1">
    <citation type="submission" date="2015-09" db="EMBL/GenBank/DDBJ databases">
        <title>Draft Genome Sequences of Two Novel Amoeba-resistant Intranuclear Bacteria, Candidatus Berkiella cookevillensis and Candidatus Berkiella aquae.</title>
        <authorList>
            <person name="Mehari Y.T."/>
            <person name="Arivett B.A."/>
            <person name="Farone A.L."/>
            <person name="Gunderson J.H."/>
            <person name="Farone M.B."/>
        </authorList>
    </citation>
    <scope>NUCLEOTIDE SEQUENCE [LARGE SCALE GENOMIC DNA]</scope>
    <source>
        <strain evidence="2">CC99</strain>
    </source>
</reference>
<dbReference type="Proteomes" id="UP000051494">
    <property type="component" value="Unassembled WGS sequence"/>
</dbReference>
<organism evidence="2">
    <name type="scientific">Candidatus Berkiella cookevillensis</name>
    <dbReference type="NCBI Taxonomy" id="437022"/>
    <lineage>
        <taxon>Bacteria</taxon>
        <taxon>Pseudomonadati</taxon>
        <taxon>Pseudomonadota</taxon>
        <taxon>Gammaproteobacteria</taxon>
        <taxon>Candidatus Berkiellales</taxon>
        <taxon>Candidatus Berkiellaceae</taxon>
        <taxon>Candidatus Berkiella</taxon>
    </lineage>
</organism>
<keyword evidence="1" id="KW-1133">Transmembrane helix</keyword>
<dbReference type="EMBL" id="LKHV02000001">
    <property type="protein sequence ID" value="MCS5707771.1"/>
    <property type="molecule type" value="Genomic_DNA"/>
</dbReference>
<reference evidence="3" key="2">
    <citation type="journal article" date="2016" name="Genome Announc.">
        <title>Draft Genome Sequences of Two Novel Amoeba-Resistant Intranuclear Bacteria, 'Candidatus Berkiella cookevillensis' and 'Candidatus Berkiella aquae'.</title>
        <authorList>
            <person name="Mehari Y.T."/>
            <person name="Arivett B.A."/>
            <person name="Farone A.L."/>
            <person name="Gunderson J.H."/>
            <person name="Farone M.B."/>
        </authorList>
    </citation>
    <scope>NUCLEOTIDE SEQUENCE</scope>
    <source>
        <strain evidence="3">CC99</strain>
    </source>
</reference>
<feature type="transmembrane region" description="Helical" evidence="1">
    <location>
        <begin position="54"/>
        <end position="72"/>
    </location>
</feature>
<name>A0A0Q9Y9E1_9GAMM</name>
<dbReference type="Pfam" id="PF05857">
    <property type="entry name" value="TraX"/>
    <property type="match status" value="1"/>
</dbReference>
<feature type="transmembrane region" description="Helical" evidence="1">
    <location>
        <begin position="166"/>
        <end position="183"/>
    </location>
</feature>
<sequence>MNTQTKNNNAANTWLSNVYKYGKSVNSHDALKIAAITLMFIDHIGYYLFDNNSVMRLIGRSAAPLFYFLIGYTGKVNCKPSLLIYGGILSLTGLLFGHTFWINILYTFIFAYLILLYIPTTKLPVFVSIGLMVALIAANSVLYPYVEYGTLGIIIAITAHWLKEKVPLAGLWLALALGLHMFWQALVFNLFRTTVFTYGTLFITLSLWLVLYNYKLISLKIPKLCIFPSLLISRYSLDIYFYHVFLLKAYHLAHKYGYWFF</sequence>
<feature type="transmembrane region" description="Helical" evidence="1">
    <location>
        <begin position="235"/>
        <end position="253"/>
    </location>
</feature>
<dbReference type="STRING" id="437022.CC99x_02435"/>
<comment type="caution">
    <text evidence="2">The sequence shown here is derived from an EMBL/GenBank/DDBJ whole genome shotgun (WGS) entry which is preliminary data.</text>
</comment>
<feature type="transmembrane region" description="Helical" evidence="1">
    <location>
        <begin position="84"/>
        <end position="117"/>
    </location>
</feature>
<dbReference type="InterPro" id="IPR008875">
    <property type="entry name" value="TraX"/>
</dbReference>
<dbReference type="OrthoDB" id="6596894at2"/>
<protein>
    <submittedName>
        <fullName evidence="3">Conjugal transfer protein TraX</fullName>
    </submittedName>
    <submittedName>
        <fullName evidence="2">TraX protein</fullName>
    </submittedName>
</protein>
<evidence type="ECO:0000313" key="2">
    <source>
        <dbReference type="EMBL" id="KRG17365.1"/>
    </source>
</evidence>